<proteinExistence type="predicted"/>
<feature type="transmembrane region" description="Helical" evidence="2">
    <location>
        <begin position="250"/>
        <end position="283"/>
    </location>
</feature>
<protein>
    <recommendedName>
        <fullName evidence="3">DUF7847 domain-containing protein</fullName>
    </recommendedName>
</protein>
<feature type="compositionally biased region" description="Low complexity" evidence="1">
    <location>
        <begin position="32"/>
        <end position="47"/>
    </location>
</feature>
<dbReference type="PANTHER" id="PTHR33133">
    <property type="entry name" value="OS08G0107100 PROTEIN-RELATED"/>
    <property type="match status" value="1"/>
</dbReference>
<feature type="compositionally biased region" description="Low complexity" evidence="1">
    <location>
        <begin position="486"/>
        <end position="505"/>
    </location>
</feature>
<keyword evidence="2" id="KW-0472">Membrane</keyword>
<feature type="compositionally biased region" description="Pro residues" evidence="1">
    <location>
        <begin position="1"/>
        <end position="12"/>
    </location>
</feature>
<feature type="transmembrane region" description="Helical" evidence="2">
    <location>
        <begin position="206"/>
        <end position="229"/>
    </location>
</feature>
<dbReference type="EMBL" id="BONV01000024">
    <property type="protein sequence ID" value="GIG81685.1"/>
    <property type="molecule type" value="Genomic_DNA"/>
</dbReference>
<evidence type="ECO:0000313" key="5">
    <source>
        <dbReference type="Proteomes" id="UP000630097"/>
    </source>
</evidence>
<dbReference type="InterPro" id="IPR057169">
    <property type="entry name" value="DUF7847"/>
</dbReference>
<evidence type="ECO:0000313" key="4">
    <source>
        <dbReference type="EMBL" id="GIG81685.1"/>
    </source>
</evidence>
<reference evidence="4 5" key="1">
    <citation type="submission" date="2021-01" db="EMBL/GenBank/DDBJ databases">
        <title>Whole genome shotgun sequence of Planotetraspora kaengkrachanensis NBRC 104272.</title>
        <authorList>
            <person name="Komaki H."/>
            <person name="Tamura T."/>
        </authorList>
    </citation>
    <scope>NUCLEOTIDE SEQUENCE [LARGE SCALE GENOMIC DNA]</scope>
    <source>
        <strain evidence="4 5">NBRC 104272</strain>
    </source>
</reference>
<gene>
    <name evidence="4" type="ORF">Pka01_48120</name>
</gene>
<dbReference type="PANTHER" id="PTHR33133:SF1">
    <property type="entry name" value="EXPRESSED PROTEIN-RELATED"/>
    <property type="match status" value="1"/>
</dbReference>
<dbReference type="Proteomes" id="UP000630097">
    <property type="component" value="Unassembled WGS sequence"/>
</dbReference>
<keyword evidence="2" id="KW-0812">Transmembrane</keyword>
<accession>A0A8J3V6K3</accession>
<feature type="transmembrane region" description="Helical" evidence="2">
    <location>
        <begin position="155"/>
        <end position="175"/>
    </location>
</feature>
<feature type="domain" description="DUF7847" evidence="3">
    <location>
        <begin position="136"/>
        <end position="398"/>
    </location>
</feature>
<keyword evidence="2" id="KW-1133">Transmembrane helix</keyword>
<feature type="region of interest" description="Disordered" evidence="1">
    <location>
        <begin position="1"/>
        <end position="120"/>
    </location>
</feature>
<feature type="region of interest" description="Disordered" evidence="1">
    <location>
        <begin position="483"/>
        <end position="550"/>
    </location>
</feature>
<feature type="transmembrane region" description="Helical" evidence="2">
    <location>
        <begin position="295"/>
        <end position="315"/>
    </location>
</feature>
<keyword evidence="5" id="KW-1185">Reference proteome</keyword>
<feature type="compositionally biased region" description="Low complexity" evidence="1">
    <location>
        <begin position="513"/>
        <end position="536"/>
    </location>
</feature>
<comment type="caution">
    <text evidence="4">The sequence shown here is derived from an EMBL/GenBank/DDBJ whole genome shotgun (WGS) entry which is preliminary data.</text>
</comment>
<feature type="compositionally biased region" description="Gly residues" evidence="1">
    <location>
        <begin position="60"/>
        <end position="95"/>
    </location>
</feature>
<dbReference type="RefSeq" id="WP_203885045.1">
    <property type="nucleotide sequence ID" value="NZ_BAABHH010000019.1"/>
</dbReference>
<evidence type="ECO:0000256" key="1">
    <source>
        <dbReference type="SAM" id="MobiDB-lite"/>
    </source>
</evidence>
<evidence type="ECO:0000259" key="3">
    <source>
        <dbReference type="Pfam" id="PF25231"/>
    </source>
</evidence>
<dbReference type="AlphaFoldDB" id="A0A8J3V6K3"/>
<organism evidence="4 5">
    <name type="scientific">Planotetraspora kaengkrachanensis</name>
    <dbReference type="NCBI Taxonomy" id="575193"/>
    <lineage>
        <taxon>Bacteria</taxon>
        <taxon>Bacillati</taxon>
        <taxon>Actinomycetota</taxon>
        <taxon>Actinomycetes</taxon>
        <taxon>Streptosporangiales</taxon>
        <taxon>Streptosporangiaceae</taxon>
        <taxon>Planotetraspora</taxon>
    </lineage>
</organism>
<evidence type="ECO:0000256" key="2">
    <source>
        <dbReference type="SAM" id="Phobius"/>
    </source>
</evidence>
<feature type="transmembrane region" description="Helical" evidence="2">
    <location>
        <begin position="379"/>
        <end position="399"/>
    </location>
</feature>
<sequence>MTDGPGPTPEVPPGWAAEQPPAYGRTDGAWTAPGSSGGPQAQGQPGQAAPPPSHPQYGGQPYGSGQYGGQPYGGQQYGGQPYGGQPTGQQYGGQQYGQQGYGQYQTGPYGAYPPAPHGYRPQAPRPGIIPLRPLGVGDILDGAIKLIRSNPRSTLGLSAIVAAIGAIPLTITQVISNRTMSQMLNNPESFDSDFPVGNVVAQYTGLFLSSIIGFIATTILTGILMRVLGRAVFGGRITAGEAWRSVKSRFWALCGLVLLQGLIIAAPLLIIAAVLVVLFVSLASGNVDMAPETGVLIGGLTVLSVIGWFVYYAFFNTKFALAAPSLVLERRGPTDSLRRSWRLVRGDFWRVFGILLLTSILVFLLGGVLSVPFSLVSSFLGFSGTSVGVTVLAAFLGFLGNVLTPMITYPITAGVHGLLYADRRMRAEAFDLVLQTAAGRNQQQGWVHESVDDYWHPSYAAAEPGVRYDTGAYGTPAYDAGGQQYGTGTTHPYGAPATTPYAAPGTPAPPATPYGSPGSPAPGSAAEPAPGEPGTPQQGSTGTPPHEPRP</sequence>
<dbReference type="Pfam" id="PF25231">
    <property type="entry name" value="DUF7847"/>
    <property type="match status" value="1"/>
</dbReference>
<feature type="compositionally biased region" description="Low complexity" evidence="1">
    <location>
        <begin position="96"/>
        <end position="110"/>
    </location>
</feature>
<feature type="transmembrane region" description="Helical" evidence="2">
    <location>
        <begin position="348"/>
        <end position="373"/>
    </location>
</feature>
<name>A0A8J3V6K3_9ACTN</name>